<dbReference type="PANTHER" id="PTHR43201">
    <property type="entry name" value="ACYL-COA SYNTHETASE"/>
    <property type="match status" value="1"/>
</dbReference>
<evidence type="ECO:0000259" key="4">
    <source>
        <dbReference type="Pfam" id="PF13193"/>
    </source>
</evidence>
<dbReference type="SUPFAM" id="SSF56801">
    <property type="entry name" value="Acetyl-CoA synthetase-like"/>
    <property type="match status" value="1"/>
</dbReference>
<dbReference type="InterPro" id="IPR020845">
    <property type="entry name" value="AMP-binding_CS"/>
</dbReference>
<evidence type="ECO:0000256" key="2">
    <source>
        <dbReference type="ARBA" id="ARBA00022598"/>
    </source>
</evidence>
<evidence type="ECO:0000259" key="3">
    <source>
        <dbReference type="Pfam" id="PF00501"/>
    </source>
</evidence>
<keyword evidence="2" id="KW-0436">Ligase</keyword>
<dbReference type="Proteomes" id="UP001595798">
    <property type="component" value="Unassembled WGS sequence"/>
</dbReference>
<dbReference type="InterPro" id="IPR042099">
    <property type="entry name" value="ANL_N_sf"/>
</dbReference>
<reference evidence="6" key="1">
    <citation type="journal article" date="2019" name="Int. J. Syst. Evol. Microbiol.">
        <title>The Global Catalogue of Microorganisms (GCM) 10K type strain sequencing project: providing services to taxonomists for standard genome sequencing and annotation.</title>
        <authorList>
            <consortium name="The Broad Institute Genomics Platform"/>
            <consortium name="The Broad Institute Genome Sequencing Center for Infectious Disease"/>
            <person name="Wu L."/>
            <person name="Ma J."/>
        </authorList>
    </citation>
    <scope>NUCLEOTIDE SEQUENCE [LARGE SCALE GENOMIC DNA]</scope>
    <source>
        <strain evidence="6">CECT 7297</strain>
    </source>
</reference>
<evidence type="ECO:0000256" key="1">
    <source>
        <dbReference type="ARBA" id="ARBA00006432"/>
    </source>
</evidence>
<keyword evidence="6" id="KW-1185">Reference proteome</keyword>
<dbReference type="InterPro" id="IPR045851">
    <property type="entry name" value="AMP-bd_C_sf"/>
</dbReference>
<dbReference type="InterPro" id="IPR025110">
    <property type="entry name" value="AMP-bd_C"/>
</dbReference>
<feature type="domain" description="AMP-dependent synthetase/ligase" evidence="3">
    <location>
        <begin position="9"/>
        <end position="368"/>
    </location>
</feature>
<accession>A0ABV8QME6</accession>
<dbReference type="PROSITE" id="PS00455">
    <property type="entry name" value="AMP_BINDING"/>
    <property type="match status" value="1"/>
</dbReference>
<comment type="similarity">
    <text evidence="1">Belongs to the ATP-dependent AMP-binding enzyme family.</text>
</comment>
<dbReference type="EMBL" id="JBHSDI010000061">
    <property type="protein sequence ID" value="MFC4260830.1"/>
    <property type="molecule type" value="Genomic_DNA"/>
</dbReference>
<sequence length="504" mass="55616">MNMFDLAGHRARVTPDRPALEDLASGRAYTYGQLNEQAARFAAAALSHWKLKEGDRVAFLGHSRAELFVMLFGCAKAGLILVPLNWRLALPELEQLMEDCTPGALVFGEEFTDSARALRTSGHTPLLVDLDGKAGDCHHYDNDLADTQPDLRPHPDRDPDTPWYLLYTSGTTGRPKGVIQTFRMMMSNFLNIGLAVDLTGQDTLLNVLPLFHTAGINLYSSAVFIAGGCVLVARTFEPDQAMDVLENRATIFFGVPAVYQAILEHRSFSGERLRNVRSWGCGGAPLALPVARRFVEEGIRVRTGMGMTETGPTVFLLDEADVLDKIGSVGRPQLLTEVRIVGTDGQDVGPGGSGELLIRGPNITPGYWNRPDATREAIRQDGWLHSGDVARCDDDGCYYIVDRWKDMFISGGENVYPAEVERVLVEHPAVSEVAVVGVADEKWGEVGKAFLCLKPEADEPESNELNSWCRERLAGYKVPRYFQWVDELPRNALGKVTKQALRQD</sequence>
<gene>
    <name evidence="5" type="ORF">ACFOZ5_17570</name>
</gene>
<proteinExistence type="inferred from homology"/>
<comment type="caution">
    <text evidence="5">The sequence shown here is derived from an EMBL/GenBank/DDBJ whole genome shotgun (WGS) entry which is preliminary data.</text>
</comment>
<dbReference type="InterPro" id="IPR000873">
    <property type="entry name" value="AMP-dep_synth/lig_dom"/>
</dbReference>
<dbReference type="Gene3D" id="3.40.50.12780">
    <property type="entry name" value="N-terminal domain of ligase-like"/>
    <property type="match status" value="1"/>
</dbReference>
<organism evidence="5 6">
    <name type="scientific">Marinobacter lacisalsi</name>
    <dbReference type="NCBI Taxonomy" id="475979"/>
    <lineage>
        <taxon>Bacteria</taxon>
        <taxon>Pseudomonadati</taxon>
        <taxon>Pseudomonadota</taxon>
        <taxon>Gammaproteobacteria</taxon>
        <taxon>Pseudomonadales</taxon>
        <taxon>Marinobacteraceae</taxon>
        <taxon>Marinobacter</taxon>
    </lineage>
</organism>
<name>A0ABV8QME6_9GAMM</name>
<feature type="domain" description="AMP-binding enzyme C-terminal" evidence="4">
    <location>
        <begin position="419"/>
        <end position="495"/>
    </location>
</feature>
<protein>
    <submittedName>
        <fullName evidence="5">AMP-binding protein</fullName>
    </submittedName>
</protein>
<dbReference type="Pfam" id="PF13193">
    <property type="entry name" value="AMP-binding_C"/>
    <property type="match status" value="1"/>
</dbReference>
<dbReference type="PANTHER" id="PTHR43201:SF5">
    <property type="entry name" value="MEDIUM-CHAIN ACYL-COA LIGASE ACSF2, MITOCHONDRIAL"/>
    <property type="match status" value="1"/>
</dbReference>
<dbReference type="Pfam" id="PF00501">
    <property type="entry name" value="AMP-binding"/>
    <property type="match status" value="1"/>
</dbReference>
<dbReference type="RefSeq" id="WP_379889756.1">
    <property type="nucleotide sequence ID" value="NZ_JBHSDI010000061.1"/>
</dbReference>
<evidence type="ECO:0000313" key="5">
    <source>
        <dbReference type="EMBL" id="MFC4260830.1"/>
    </source>
</evidence>
<evidence type="ECO:0000313" key="6">
    <source>
        <dbReference type="Proteomes" id="UP001595798"/>
    </source>
</evidence>
<dbReference type="Gene3D" id="3.30.300.30">
    <property type="match status" value="1"/>
</dbReference>